<name>F4PUE1_CACFS</name>
<protein>
    <recommendedName>
        <fullName evidence="5">Transmembrane protein</fullName>
    </recommendedName>
</protein>
<feature type="compositionally biased region" description="Low complexity" evidence="1">
    <location>
        <begin position="63"/>
        <end position="74"/>
    </location>
</feature>
<accession>F4PUE1</accession>
<dbReference type="KEGG" id="dfa:DFA_00882"/>
<feature type="region of interest" description="Disordered" evidence="1">
    <location>
        <begin position="1"/>
        <end position="41"/>
    </location>
</feature>
<organism evidence="3 4">
    <name type="scientific">Cavenderia fasciculata</name>
    <name type="common">Slime mold</name>
    <name type="synonym">Dictyostelium fasciculatum</name>
    <dbReference type="NCBI Taxonomy" id="261658"/>
    <lineage>
        <taxon>Eukaryota</taxon>
        <taxon>Amoebozoa</taxon>
        <taxon>Evosea</taxon>
        <taxon>Eumycetozoa</taxon>
        <taxon>Dictyostelia</taxon>
        <taxon>Acytosteliales</taxon>
        <taxon>Cavenderiaceae</taxon>
        <taxon>Cavenderia</taxon>
    </lineage>
</organism>
<sequence>MSLNQSGDSAPSSPASSSSNSNNNNNSQQQQQQQNINNNKNSNAYNSFSGLLYSLNKSNSNVQQQHQQHQQQQQYEYNGGMRRSNSAIGVYSYLGEKDQSYYNGCKNSLLHSLQIYVLRPFLIGLSGSFGLSVGYILFDYNQRETEATLLFKIEWAIIVINESRMH</sequence>
<reference evidence="4" key="1">
    <citation type="journal article" date="2011" name="Genome Res.">
        <title>Phylogeny-wide analysis of social amoeba genomes highlights ancient origins for complex intercellular communication.</title>
        <authorList>
            <person name="Heidel A.J."/>
            <person name="Lawal H.M."/>
            <person name="Felder M."/>
            <person name="Schilde C."/>
            <person name="Helps N.R."/>
            <person name="Tunggal B."/>
            <person name="Rivero F."/>
            <person name="John U."/>
            <person name="Schleicher M."/>
            <person name="Eichinger L."/>
            <person name="Platzer M."/>
            <person name="Noegel A.A."/>
            <person name="Schaap P."/>
            <person name="Gloeckner G."/>
        </authorList>
    </citation>
    <scope>NUCLEOTIDE SEQUENCE [LARGE SCALE GENOMIC DNA]</scope>
    <source>
        <strain evidence="4">SH3</strain>
    </source>
</reference>
<keyword evidence="4" id="KW-1185">Reference proteome</keyword>
<evidence type="ECO:0008006" key="5">
    <source>
        <dbReference type="Google" id="ProtNLM"/>
    </source>
</evidence>
<feature type="region of interest" description="Disordered" evidence="1">
    <location>
        <begin position="59"/>
        <end position="79"/>
    </location>
</feature>
<dbReference type="OrthoDB" id="4384at2759"/>
<feature type="transmembrane region" description="Helical" evidence="2">
    <location>
        <begin position="116"/>
        <end position="138"/>
    </location>
</feature>
<keyword evidence="2" id="KW-1133">Transmembrane helix</keyword>
<dbReference type="AlphaFoldDB" id="F4PUE1"/>
<gene>
    <name evidence="3" type="ORF">DFA_00882</name>
</gene>
<evidence type="ECO:0000256" key="2">
    <source>
        <dbReference type="SAM" id="Phobius"/>
    </source>
</evidence>
<keyword evidence="2" id="KW-0812">Transmembrane</keyword>
<dbReference type="EMBL" id="GL883010">
    <property type="protein sequence ID" value="EGG21013.1"/>
    <property type="molecule type" value="Genomic_DNA"/>
</dbReference>
<evidence type="ECO:0000256" key="1">
    <source>
        <dbReference type="SAM" id="MobiDB-lite"/>
    </source>
</evidence>
<evidence type="ECO:0000313" key="3">
    <source>
        <dbReference type="EMBL" id="EGG21013.1"/>
    </source>
</evidence>
<dbReference type="RefSeq" id="XP_004358863.1">
    <property type="nucleotide sequence ID" value="XM_004358806.1"/>
</dbReference>
<evidence type="ECO:0000313" key="4">
    <source>
        <dbReference type="Proteomes" id="UP000007797"/>
    </source>
</evidence>
<keyword evidence="2" id="KW-0472">Membrane</keyword>
<dbReference type="OMA" id="IEWAIIV"/>
<dbReference type="Proteomes" id="UP000007797">
    <property type="component" value="Unassembled WGS sequence"/>
</dbReference>
<proteinExistence type="predicted"/>
<dbReference type="GeneID" id="14873061"/>